<evidence type="ECO:0000313" key="1">
    <source>
        <dbReference type="EMBL" id="KDP21731.1"/>
    </source>
</evidence>
<proteinExistence type="predicted"/>
<dbReference type="AlphaFoldDB" id="A0A067JD34"/>
<accession>A0A067JD34</accession>
<protein>
    <submittedName>
        <fullName evidence="1">Uncharacterized protein</fullName>
    </submittedName>
</protein>
<sequence>MREMYGSYTAATFINLPHRGQEHQIVQITLGEYFWFLTGIPDWGQKYDLLP</sequence>
<gene>
    <name evidence="1" type="ORF">JCGZ_03599</name>
</gene>
<dbReference type="EMBL" id="KK915574">
    <property type="protein sequence ID" value="KDP21731.1"/>
    <property type="molecule type" value="Genomic_DNA"/>
</dbReference>
<dbReference type="Proteomes" id="UP000027138">
    <property type="component" value="Unassembled WGS sequence"/>
</dbReference>
<keyword evidence="2" id="KW-1185">Reference proteome</keyword>
<evidence type="ECO:0000313" key="2">
    <source>
        <dbReference type="Proteomes" id="UP000027138"/>
    </source>
</evidence>
<name>A0A067JD34_JATCU</name>
<organism evidence="1 2">
    <name type="scientific">Jatropha curcas</name>
    <name type="common">Barbados nut</name>
    <dbReference type="NCBI Taxonomy" id="180498"/>
    <lineage>
        <taxon>Eukaryota</taxon>
        <taxon>Viridiplantae</taxon>
        <taxon>Streptophyta</taxon>
        <taxon>Embryophyta</taxon>
        <taxon>Tracheophyta</taxon>
        <taxon>Spermatophyta</taxon>
        <taxon>Magnoliopsida</taxon>
        <taxon>eudicotyledons</taxon>
        <taxon>Gunneridae</taxon>
        <taxon>Pentapetalae</taxon>
        <taxon>rosids</taxon>
        <taxon>fabids</taxon>
        <taxon>Malpighiales</taxon>
        <taxon>Euphorbiaceae</taxon>
        <taxon>Crotonoideae</taxon>
        <taxon>Jatropheae</taxon>
        <taxon>Jatropha</taxon>
    </lineage>
</organism>
<reference evidence="1 2" key="1">
    <citation type="journal article" date="2014" name="PLoS ONE">
        <title>Global Analysis of Gene Expression Profiles in Physic Nut (Jatropha curcas L.) Seedlings Exposed to Salt Stress.</title>
        <authorList>
            <person name="Zhang L."/>
            <person name="Zhang C."/>
            <person name="Wu P."/>
            <person name="Chen Y."/>
            <person name="Li M."/>
            <person name="Jiang H."/>
            <person name="Wu G."/>
        </authorList>
    </citation>
    <scope>NUCLEOTIDE SEQUENCE [LARGE SCALE GENOMIC DNA]</scope>
    <source>
        <strain evidence="2">cv. GZQX0401</strain>
        <tissue evidence="1">Young leaves</tissue>
    </source>
</reference>